<dbReference type="RefSeq" id="WP_269415780.1">
    <property type="nucleotide sequence ID" value="NZ_JAPWGL010000003.1"/>
</dbReference>
<accession>A0ABT4KYH2</accession>
<gene>
    <name evidence="1" type="ORF">O0931_11790</name>
</gene>
<evidence type="ECO:0000313" key="1">
    <source>
        <dbReference type="EMBL" id="MCZ4223985.1"/>
    </source>
</evidence>
<reference evidence="1" key="1">
    <citation type="submission" date="2022-12" db="EMBL/GenBank/DDBJ databases">
        <title>Genome sequence of SJ11.</title>
        <authorList>
            <person name="Woo H."/>
        </authorList>
    </citation>
    <scope>NUCLEOTIDE SEQUENCE</scope>
    <source>
        <strain evidence="1">SJ11</strain>
    </source>
</reference>
<name>A0ABT4KYH2_9SPHI</name>
<keyword evidence="2" id="KW-1185">Reference proteome</keyword>
<proteinExistence type="predicted"/>
<evidence type="ECO:0000313" key="2">
    <source>
        <dbReference type="Proteomes" id="UP001144341"/>
    </source>
</evidence>
<organism evidence="1 2">
    <name type="scientific">Pedobacter rhodius</name>
    <dbReference type="NCBI Taxonomy" id="3004098"/>
    <lineage>
        <taxon>Bacteria</taxon>
        <taxon>Pseudomonadati</taxon>
        <taxon>Bacteroidota</taxon>
        <taxon>Sphingobacteriia</taxon>
        <taxon>Sphingobacteriales</taxon>
        <taxon>Sphingobacteriaceae</taxon>
        <taxon>Pedobacter</taxon>
    </lineage>
</organism>
<comment type="caution">
    <text evidence="1">The sequence shown here is derived from an EMBL/GenBank/DDBJ whole genome shotgun (WGS) entry which is preliminary data.</text>
</comment>
<dbReference type="Proteomes" id="UP001144341">
    <property type="component" value="Unassembled WGS sequence"/>
</dbReference>
<sequence>MFTKFTETYGNLENKQEIPSNDLAQVKSTLTPELYELLEQGEGSYMNGFLWIVNLVEYVD</sequence>
<dbReference type="EMBL" id="JAPWGL010000003">
    <property type="protein sequence ID" value="MCZ4223985.1"/>
    <property type="molecule type" value="Genomic_DNA"/>
</dbReference>
<protein>
    <submittedName>
        <fullName evidence="1">Uncharacterized protein</fullName>
    </submittedName>
</protein>